<evidence type="ECO:0000256" key="1">
    <source>
        <dbReference type="SAM" id="Phobius"/>
    </source>
</evidence>
<dbReference type="AlphaFoldDB" id="A0A1I7ZBV4"/>
<dbReference type="Proteomes" id="UP000095287">
    <property type="component" value="Unplaced"/>
</dbReference>
<sequence>MLFFMYRKIARGTERVSSLQKSVALQSMIVAMVSGSTTFIYPCLQYLPKSSTKYAPLFGQMLWIASNASTSLVYLTANRTVKRKLGRMLGMAEETGVETGNSIVAAGNSNECKQ</sequence>
<dbReference type="Pfam" id="PF10321">
    <property type="entry name" value="7TM_GPCR_Srt"/>
    <property type="match status" value="1"/>
</dbReference>
<evidence type="ECO:0000313" key="2">
    <source>
        <dbReference type="Proteomes" id="UP000095287"/>
    </source>
</evidence>
<evidence type="ECO:0000313" key="3">
    <source>
        <dbReference type="WBParaSite" id="L893_g24958.t1"/>
    </source>
</evidence>
<proteinExistence type="predicted"/>
<keyword evidence="1" id="KW-0812">Transmembrane</keyword>
<protein>
    <submittedName>
        <fullName evidence="3">G protein-coupled receptor</fullName>
    </submittedName>
</protein>
<organism evidence="2 3">
    <name type="scientific">Steinernema glaseri</name>
    <dbReference type="NCBI Taxonomy" id="37863"/>
    <lineage>
        <taxon>Eukaryota</taxon>
        <taxon>Metazoa</taxon>
        <taxon>Ecdysozoa</taxon>
        <taxon>Nematoda</taxon>
        <taxon>Chromadorea</taxon>
        <taxon>Rhabditida</taxon>
        <taxon>Tylenchina</taxon>
        <taxon>Panagrolaimomorpha</taxon>
        <taxon>Strongyloidoidea</taxon>
        <taxon>Steinernematidae</taxon>
        <taxon>Steinernema</taxon>
    </lineage>
</organism>
<feature type="transmembrane region" description="Helical" evidence="1">
    <location>
        <begin position="21"/>
        <end position="41"/>
    </location>
</feature>
<dbReference type="WBParaSite" id="L893_g24958.t1">
    <property type="protein sequence ID" value="L893_g24958.t1"/>
    <property type="gene ID" value="L893_g24958"/>
</dbReference>
<accession>A0A1I7ZBV4</accession>
<keyword evidence="2" id="KW-1185">Reference proteome</keyword>
<feature type="transmembrane region" description="Helical" evidence="1">
    <location>
        <begin position="61"/>
        <end position="81"/>
    </location>
</feature>
<keyword evidence="1" id="KW-0472">Membrane</keyword>
<name>A0A1I7ZBV4_9BILA</name>
<dbReference type="InterPro" id="IPR019425">
    <property type="entry name" value="7TM_GPCR_serpentine_rcpt_Srt"/>
</dbReference>
<keyword evidence="1" id="KW-1133">Transmembrane helix</keyword>
<reference evidence="3" key="1">
    <citation type="submission" date="2016-11" db="UniProtKB">
        <authorList>
            <consortium name="WormBaseParasite"/>
        </authorList>
    </citation>
    <scope>IDENTIFICATION</scope>
</reference>